<dbReference type="RefSeq" id="WP_054894531.1">
    <property type="nucleotide sequence ID" value="NZ_NTME01000057.1"/>
</dbReference>
<proteinExistence type="predicted"/>
<comment type="caution">
    <text evidence="2">The sequence shown here is derived from an EMBL/GenBank/DDBJ whole genome shotgun (WGS) entry which is preliminary data.</text>
</comment>
<sequence length="209" mass="23292">MTHPENGPAIFVADAPALDFLNSVASPGGTEIDWISDGAGWINWLKQTGWVDLAILHNIEVKAMPGELDMVASQAQALRAWFREFVIKYRGKPLVAEALSDLATLNHLLERDDKYSSIVPDPVEPLRFQYRQLRRWPTPQALLLPVGELLADFVCSEDFTNIKSCEGVGCTLMFIDHTRGKKRRWCSMAVCGNRAKAAAHRERSKVSGS</sequence>
<reference evidence="2 3" key="1">
    <citation type="submission" date="2017-09" db="EMBL/GenBank/DDBJ databases">
        <authorList>
            <person name="Ehlers B."/>
            <person name="Leendertz F.H."/>
        </authorList>
    </citation>
    <scope>NUCLEOTIDE SEQUENCE [LARGE SCALE GENOMIC DNA]</scope>
    <source>
        <strain evidence="2 3">DJ-1</strain>
    </source>
</reference>
<dbReference type="InterPro" id="IPR010852">
    <property type="entry name" value="ABATE"/>
</dbReference>
<protein>
    <recommendedName>
        <fullName evidence="1">Zinc finger CGNR domain-containing protein</fullName>
    </recommendedName>
</protein>
<dbReference type="PANTHER" id="PTHR35525:SF3">
    <property type="entry name" value="BLL6575 PROTEIN"/>
    <property type="match status" value="1"/>
</dbReference>
<feature type="domain" description="Zinc finger CGNR" evidence="1">
    <location>
        <begin position="162"/>
        <end position="203"/>
    </location>
</feature>
<dbReference type="Pfam" id="PF11706">
    <property type="entry name" value="zf-CGNR"/>
    <property type="match status" value="1"/>
</dbReference>
<gene>
    <name evidence="2" type="ORF">CMV24_28120</name>
</gene>
<evidence type="ECO:0000313" key="3">
    <source>
        <dbReference type="Proteomes" id="UP000218102"/>
    </source>
</evidence>
<dbReference type="Proteomes" id="UP000218102">
    <property type="component" value="Unassembled WGS sequence"/>
</dbReference>
<name>A0A2A3LWG4_PSEDL</name>
<evidence type="ECO:0000259" key="1">
    <source>
        <dbReference type="Pfam" id="PF11706"/>
    </source>
</evidence>
<dbReference type="SUPFAM" id="SSF160904">
    <property type="entry name" value="Jann2411-like"/>
    <property type="match status" value="1"/>
</dbReference>
<dbReference type="EMBL" id="NTME01000057">
    <property type="protein sequence ID" value="PBJ92230.1"/>
    <property type="molecule type" value="Genomic_DNA"/>
</dbReference>
<dbReference type="Gene3D" id="1.10.3300.10">
    <property type="entry name" value="Jann2411-like domain"/>
    <property type="match status" value="1"/>
</dbReference>
<evidence type="ECO:0000313" key="2">
    <source>
        <dbReference type="EMBL" id="PBJ92230.1"/>
    </source>
</evidence>
<dbReference type="Pfam" id="PF07336">
    <property type="entry name" value="ABATE"/>
    <property type="match status" value="1"/>
</dbReference>
<dbReference type="InterPro" id="IPR023286">
    <property type="entry name" value="ABATE_dom_sf"/>
</dbReference>
<dbReference type="AlphaFoldDB" id="A0A2A3LWG4"/>
<accession>A0A2A3LWG4</accession>
<organism evidence="2 3">
    <name type="scientific">Pseudomonas plecoglossicida</name>
    <dbReference type="NCBI Taxonomy" id="70775"/>
    <lineage>
        <taxon>Bacteria</taxon>
        <taxon>Pseudomonadati</taxon>
        <taxon>Pseudomonadota</taxon>
        <taxon>Gammaproteobacteria</taxon>
        <taxon>Pseudomonadales</taxon>
        <taxon>Pseudomonadaceae</taxon>
        <taxon>Pseudomonas</taxon>
    </lineage>
</organism>
<dbReference type="InterPro" id="IPR021005">
    <property type="entry name" value="Znf_CGNR"/>
</dbReference>
<dbReference type="PANTHER" id="PTHR35525">
    <property type="entry name" value="BLL6575 PROTEIN"/>
    <property type="match status" value="1"/>
</dbReference>